<name>A0ABR3ZLV0_9PEZI</name>
<dbReference type="InterPro" id="IPR032466">
    <property type="entry name" value="Metal_Hydrolase"/>
</dbReference>
<evidence type="ECO:0000256" key="1">
    <source>
        <dbReference type="ARBA" id="ARBA00008829"/>
    </source>
</evidence>
<accession>A0ABR3ZLV0</accession>
<comment type="similarity">
    <text evidence="1">Belongs to the metallo-dependent hydrolases superfamily. Hydantoinase/dihydropyrimidinase family.</text>
</comment>
<evidence type="ECO:0000313" key="2">
    <source>
        <dbReference type="EMBL" id="KAL1901061.1"/>
    </source>
</evidence>
<organism evidence="2 3">
    <name type="scientific">Sporothrix stenoceras</name>
    <dbReference type="NCBI Taxonomy" id="5173"/>
    <lineage>
        <taxon>Eukaryota</taxon>
        <taxon>Fungi</taxon>
        <taxon>Dikarya</taxon>
        <taxon>Ascomycota</taxon>
        <taxon>Pezizomycotina</taxon>
        <taxon>Sordariomycetes</taxon>
        <taxon>Sordariomycetidae</taxon>
        <taxon>Ophiostomatales</taxon>
        <taxon>Ophiostomataceae</taxon>
        <taxon>Sporothrix</taxon>
    </lineage>
</organism>
<evidence type="ECO:0000313" key="3">
    <source>
        <dbReference type="Proteomes" id="UP001583186"/>
    </source>
</evidence>
<gene>
    <name evidence="2" type="ORF">Sste5346_002128</name>
</gene>
<sequence length="221" mass="25016">MLFAAKHVCSPPPRDKTAKAIWTGLRNGTFTVLSSDHCTFNVDDDVTGKKTCISEEFPVGRFRHIFKGLPGVEMRLPMAFAATVRLDRLPLTKLVEVTSTNAAKLYGLYPKNRAMMPGLLDADLVIRYPNEGSPKRPAALDNLTISNSMLHHDIDYTPFEGRRVTNWPRYTVLRGKVVWDRDREGIIGCKGYGRFVEREASTLNDIWQRVKEAGPFDEEFL</sequence>
<dbReference type="PANTHER" id="PTHR11647:SF96">
    <property type="entry name" value="AMIDOHYDROLASE-RELATED DOMAIN-CONTAINING PROTEIN"/>
    <property type="match status" value="1"/>
</dbReference>
<dbReference type="SUPFAM" id="SSF51556">
    <property type="entry name" value="Metallo-dependent hydrolases"/>
    <property type="match status" value="1"/>
</dbReference>
<dbReference type="Gene3D" id="3.20.20.140">
    <property type="entry name" value="Metal-dependent hydrolases"/>
    <property type="match status" value="1"/>
</dbReference>
<dbReference type="Proteomes" id="UP001583186">
    <property type="component" value="Unassembled WGS sequence"/>
</dbReference>
<dbReference type="InterPro" id="IPR050378">
    <property type="entry name" value="Metallo-dep_Hydrolases_sf"/>
</dbReference>
<comment type="caution">
    <text evidence="2">The sequence shown here is derived from an EMBL/GenBank/DDBJ whole genome shotgun (WGS) entry which is preliminary data.</text>
</comment>
<dbReference type="SUPFAM" id="SSF51338">
    <property type="entry name" value="Composite domain of metallo-dependent hydrolases"/>
    <property type="match status" value="1"/>
</dbReference>
<keyword evidence="3" id="KW-1185">Reference proteome</keyword>
<dbReference type="InterPro" id="IPR011059">
    <property type="entry name" value="Metal-dep_hydrolase_composite"/>
</dbReference>
<dbReference type="PANTHER" id="PTHR11647">
    <property type="entry name" value="HYDRANTOINASE/DIHYDROPYRIMIDINASE FAMILY MEMBER"/>
    <property type="match status" value="1"/>
</dbReference>
<evidence type="ECO:0008006" key="4">
    <source>
        <dbReference type="Google" id="ProtNLM"/>
    </source>
</evidence>
<dbReference type="EMBL" id="JAWCUI010000008">
    <property type="protein sequence ID" value="KAL1901061.1"/>
    <property type="molecule type" value="Genomic_DNA"/>
</dbReference>
<proteinExistence type="inferred from homology"/>
<protein>
    <recommendedName>
        <fullName evidence="4">Dihydropyrimidinase</fullName>
    </recommendedName>
</protein>
<reference evidence="2 3" key="1">
    <citation type="journal article" date="2024" name="IMA Fungus">
        <title>IMA Genome - F19 : A genome assembly and annotation guide to empower mycologists, including annotated draft genome sequences of Ceratocystis pirilliformis, Diaporthe australafricana, Fusarium ophioides, Paecilomyces lecythidis, and Sporothrix stenoceras.</title>
        <authorList>
            <person name="Aylward J."/>
            <person name="Wilson A.M."/>
            <person name="Visagie C.M."/>
            <person name="Spraker J."/>
            <person name="Barnes I."/>
            <person name="Buitendag C."/>
            <person name="Ceriani C."/>
            <person name="Del Mar Angel L."/>
            <person name="du Plessis D."/>
            <person name="Fuchs T."/>
            <person name="Gasser K."/>
            <person name="Kramer D."/>
            <person name="Li W."/>
            <person name="Munsamy K."/>
            <person name="Piso A."/>
            <person name="Price J.L."/>
            <person name="Sonnekus B."/>
            <person name="Thomas C."/>
            <person name="van der Nest A."/>
            <person name="van Dijk A."/>
            <person name="van Heerden A."/>
            <person name="van Vuuren N."/>
            <person name="Yilmaz N."/>
            <person name="Duong T.A."/>
            <person name="van der Merwe N.A."/>
            <person name="Wingfield M.J."/>
            <person name="Wingfield B.D."/>
        </authorList>
    </citation>
    <scope>NUCLEOTIDE SEQUENCE [LARGE SCALE GENOMIC DNA]</scope>
    <source>
        <strain evidence="2 3">CMW 5346</strain>
    </source>
</reference>
<dbReference type="Gene3D" id="2.30.40.10">
    <property type="entry name" value="Urease, subunit C, domain 1"/>
    <property type="match status" value="1"/>
</dbReference>